<proteinExistence type="predicted"/>
<dbReference type="EMBL" id="FOGI01000018">
    <property type="protein sequence ID" value="SES47906.1"/>
    <property type="molecule type" value="Genomic_DNA"/>
</dbReference>
<dbReference type="GO" id="GO:0004029">
    <property type="term" value="F:aldehyde dehydrogenase (NAD+) activity"/>
    <property type="evidence" value="ECO:0007669"/>
    <property type="project" value="TreeGrafter"/>
</dbReference>
<dbReference type="InterPro" id="IPR001509">
    <property type="entry name" value="Epimerase_deHydtase"/>
</dbReference>
<dbReference type="Gene3D" id="3.40.50.720">
    <property type="entry name" value="NAD(P)-binding Rossmann-like Domain"/>
    <property type="match status" value="1"/>
</dbReference>
<dbReference type="InterPro" id="IPR036291">
    <property type="entry name" value="NAD(P)-bd_dom_sf"/>
</dbReference>
<dbReference type="STRING" id="155974.SAMN04487818_11834"/>
<name>A0A1H9XP31_9PSEU</name>
<gene>
    <name evidence="2" type="ORF">SAMN04487818_11834</name>
</gene>
<keyword evidence="3" id="KW-1185">Reference proteome</keyword>
<dbReference type="Pfam" id="PF01370">
    <property type="entry name" value="Epimerase"/>
    <property type="match status" value="1"/>
</dbReference>
<evidence type="ECO:0000313" key="2">
    <source>
        <dbReference type="EMBL" id="SES47906.1"/>
    </source>
</evidence>
<evidence type="ECO:0000313" key="3">
    <source>
        <dbReference type="Proteomes" id="UP000199051"/>
    </source>
</evidence>
<accession>A0A1H9XP31</accession>
<reference evidence="3" key="1">
    <citation type="submission" date="2016-10" db="EMBL/GenBank/DDBJ databases">
        <authorList>
            <person name="Varghese N."/>
            <person name="Submissions S."/>
        </authorList>
    </citation>
    <scope>NUCLEOTIDE SEQUENCE [LARGE SCALE GENOMIC DNA]</scope>
    <source>
        <strain evidence="3">DSM 44260</strain>
    </source>
</reference>
<dbReference type="PANTHER" id="PTHR48079">
    <property type="entry name" value="PROTEIN YEEZ"/>
    <property type="match status" value="1"/>
</dbReference>
<dbReference type="Proteomes" id="UP000199051">
    <property type="component" value="Unassembled WGS sequence"/>
</dbReference>
<dbReference type="PANTHER" id="PTHR48079:SF6">
    <property type="entry name" value="NAD(P)-BINDING DOMAIN-CONTAINING PROTEIN-RELATED"/>
    <property type="match status" value="1"/>
</dbReference>
<sequence length="338" mass="35925">MRIVIVGASGNVGTAVLRAARTAGHTVVGVSRRVPQQAEPYDGVRWESIDIACSDSTTRLRPIFGGADAVVHAGWAIQPSHDQGYLRSVNVDGSRAVFEAVARAGVPRLVYLSSVGTYAPRQSLTPVDENHARTGVRTSSYSLHKVEVESFLDTFEVTHPDVAVARLRPGLILQRDAASEIRRYFLGALVPRPLWNLASNGKLPVLPLPRGLVLQFVHSTDVATAAIAAAEQSYRGALNLAAEPVLDSADLSAVLGGRVVELPAPVVRAAVAAGWRIRLLPTSPGWLDLALSVPVLRTDRARSDLGWTPTTDAHDTLRDLVAGLADRAGVAASPALHP</sequence>
<protein>
    <submittedName>
        <fullName evidence="2">Nucleoside-diphosphate-sugar epimerase</fullName>
    </submittedName>
</protein>
<dbReference type="AlphaFoldDB" id="A0A1H9XP31"/>
<dbReference type="RefSeq" id="WP_092786581.1">
    <property type="nucleotide sequence ID" value="NZ_FOGI01000018.1"/>
</dbReference>
<evidence type="ECO:0000259" key="1">
    <source>
        <dbReference type="Pfam" id="PF01370"/>
    </source>
</evidence>
<dbReference type="GO" id="GO:0005737">
    <property type="term" value="C:cytoplasm"/>
    <property type="evidence" value="ECO:0007669"/>
    <property type="project" value="TreeGrafter"/>
</dbReference>
<dbReference type="InterPro" id="IPR051783">
    <property type="entry name" value="NAD(P)-dependent_oxidoreduct"/>
</dbReference>
<feature type="domain" description="NAD-dependent epimerase/dehydratase" evidence="1">
    <location>
        <begin position="3"/>
        <end position="234"/>
    </location>
</feature>
<organism evidence="2 3">
    <name type="scientific">Actinokineospora terrae</name>
    <dbReference type="NCBI Taxonomy" id="155974"/>
    <lineage>
        <taxon>Bacteria</taxon>
        <taxon>Bacillati</taxon>
        <taxon>Actinomycetota</taxon>
        <taxon>Actinomycetes</taxon>
        <taxon>Pseudonocardiales</taxon>
        <taxon>Pseudonocardiaceae</taxon>
        <taxon>Actinokineospora</taxon>
    </lineage>
</organism>
<dbReference type="SUPFAM" id="SSF51735">
    <property type="entry name" value="NAD(P)-binding Rossmann-fold domains"/>
    <property type="match status" value="1"/>
</dbReference>